<evidence type="ECO:0000259" key="2">
    <source>
        <dbReference type="Pfam" id="PF00892"/>
    </source>
</evidence>
<dbReference type="Pfam" id="PF00892">
    <property type="entry name" value="EamA"/>
    <property type="match status" value="2"/>
</dbReference>
<dbReference type="InterPro" id="IPR000620">
    <property type="entry name" value="EamA_dom"/>
</dbReference>
<gene>
    <name evidence="3" type="ORF">HOLleu_03809</name>
</gene>
<keyword evidence="4" id="KW-1185">Reference proteome</keyword>
<feature type="transmembrane region" description="Helical" evidence="1">
    <location>
        <begin position="273"/>
        <end position="292"/>
    </location>
</feature>
<proteinExistence type="predicted"/>
<dbReference type="EMBL" id="JAIZAY010000001">
    <property type="protein sequence ID" value="KAJ8050561.1"/>
    <property type="molecule type" value="Genomic_DNA"/>
</dbReference>
<dbReference type="Proteomes" id="UP001152320">
    <property type="component" value="Chromosome 1"/>
</dbReference>
<feature type="domain" description="EamA" evidence="2">
    <location>
        <begin position="182"/>
        <end position="315"/>
    </location>
</feature>
<dbReference type="AlphaFoldDB" id="A0A9Q1CSG9"/>
<organism evidence="3 4">
    <name type="scientific">Holothuria leucospilota</name>
    <name type="common">Black long sea cucumber</name>
    <name type="synonym">Mertensiothuria leucospilota</name>
    <dbReference type="NCBI Taxonomy" id="206669"/>
    <lineage>
        <taxon>Eukaryota</taxon>
        <taxon>Metazoa</taxon>
        <taxon>Echinodermata</taxon>
        <taxon>Eleutherozoa</taxon>
        <taxon>Echinozoa</taxon>
        <taxon>Holothuroidea</taxon>
        <taxon>Aspidochirotacea</taxon>
        <taxon>Aspidochirotida</taxon>
        <taxon>Holothuriidae</taxon>
        <taxon>Holothuria</taxon>
    </lineage>
</organism>
<feature type="transmembrane region" description="Helical" evidence="1">
    <location>
        <begin position="244"/>
        <end position="261"/>
    </location>
</feature>
<evidence type="ECO:0000313" key="3">
    <source>
        <dbReference type="EMBL" id="KAJ8050561.1"/>
    </source>
</evidence>
<dbReference type="SUPFAM" id="SSF103481">
    <property type="entry name" value="Multidrug resistance efflux transporter EmrE"/>
    <property type="match status" value="1"/>
</dbReference>
<feature type="transmembrane region" description="Helical" evidence="1">
    <location>
        <begin position="298"/>
        <end position="316"/>
    </location>
</feature>
<feature type="transmembrane region" description="Helical" evidence="1">
    <location>
        <begin position="93"/>
        <end position="114"/>
    </location>
</feature>
<dbReference type="OrthoDB" id="306876at2759"/>
<feature type="transmembrane region" description="Helical" evidence="1">
    <location>
        <begin position="180"/>
        <end position="200"/>
    </location>
</feature>
<keyword evidence="1" id="KW-0472">Membrane</keyword>
<name>A0A9Q1CSG9_HOLLE</name>
<feature type="transmembrane region" description="Helical" evidence="1">
    <location>
        <begin position="120"/>
        <end position="141"/>
    </location>
</feature>
<sequence>MFFHRSTSLGNDEEGWKKSSATCPAWIQTLFHRIGLLYGILSAITLGLQFCFARILQDKFPSDQIMFFRSIFMYVLLPQISWQLASEHDSMDLLLYILYGIFNVAGLYISYLALNFTNVGNVNAIAINLTIPTAILGNFFLGEEVGVVKFVMLFINLVGVTLIANPSVLFSKGSVTVNDFYGGCLAFVALISMTLSRITARKSALRVKMDASLMTLMSGAVGVPFCLSILMFSSWAMPSALWDWFNIASYVLLSLFANQFAMRGVEYESACNISALTSLSVPLAYIVGLFYLKDDFKVISIVGATLVVGSTFLSLLGT</sequence>
<evidence type="ECO:0000313" key="4">
    <source>
        <dbReference type="Proteomes" id="UP001152320"/>
    </source>
</evidence>
<feature type="transmembrane region" description="Helical" evidence="1">
    <location>
        <begin position="212"/>
        <end position="232"/>
    </location>
</feature>
<feature type="transmembrane region" description="Helical" evidence="1">
    <location>
        <begin position="67"/>
        <end position="86"/>
    </location>
</feature>
<accession>A0A9Q1CSG9</accession>
<keyword evidence="1" id="KW-0812">Transmembrane</keyword>
<dbReference type="PANTHER" id="PTHR22911">
    <property type="entry name" value="ACYL-MALONYL CONDENSING ENZYME-RELATED"/>
    <property type="match status" value="1"/>
</dbReference>
<feature type="transmembrane region" description="Helical" evidence="1">
    <location>
        <begin position="36"/>
        <end position="55"/>
    </location>
</feature>
<dbReference type="GO" id="GO:0016020">
    <property type="term" value="C:membrane"/>
    <property type="evidence" value="ECO:0007669"/>
    <property type="project" value="InterPro"/>
</dbReference>
<keyword evidence="1" id="KW-1133">Transmembrane helix</keyword>
<reference evidence="3" key="1">
    <citation type="submission" date="2021-10" db="EMBL/GenBank/DDBJ databases">
        <title>Tropical sea cucumber genome reveals ecological adaptation and Cuvierian tubules defense mechanism.</title>
        <authorList>
            <person name="Chen T."/>
        </authorList>
    </citation>
    <scope>NUCLEOTIDE SEQUENCE</scope>
    <source>
        <strain evidence="3">Nanhai2018</strain>
        <tissue evidence="3">Muscle</tissue>
    </source>
</reference>
<protein>
    <recommendedName>
        <fullName evidence="2">EamA domain-containing protein</fullName>
    </recommendedName>
</protein>
<comment type="caution">
    <text evidence="3">The sequence shown here is derived from an EMBL/GenBank/DDBJ whole genome shotgun (WGS) entry which is preliminary data.</text>
</comment>
<feature type="domain" description="EamA" evidence="2">
    <location>
        <begin position="34"/>
        <end position="163"/>
    </location>
</feature>
<feature type="transmembrane region" description="Helical" evidence="1">
    <location>
        <begin position="148"/>
        <end position="168"/>
    </location>
</feature>
<evidence type="ECO:0000256" key="1">
    <source>
        <dbReference type="SAM" id="Phobius"/>
    </source>
</evidence>
<dbReference type="InterPro" id="IPR037185">
    <property type="entry name" value="EmrE-like"/>
</dbReference>